<gene>
    <name evidence="2" type="ORF">DL89DRAFT_95140</name>
</gene>
<reference evidence="2 3" key="1">
    <citation type="submission" date="2016-07" db="EMBL/GenBank/DDBJ databases">
        <title>Pervasive Adenine N6-methylation of Active Genes in Fungi.</title>
        <authorList>
            <consortium name="DOE Joint Genome Institute"/>
            <person name="Mondo S.J."/>
            <person name="Dannebaum R.O."/>
            <person name="Kuo R.C."/>
            <person name="Labutti K."/>
            <person name="Haridas S."/>
            <person name="Kuo A."/>
            <person name="Salamov A."/>
            <person name="Ahrendt S.R."/>
            <person name="Lipzen A."/>
            <person name="Sullivan W."/>
            <person name="Andreopoulos W.B."/>
            <person name="Clum A."/>
            <person name="Lindquist E."/>
            <person name="Daum C."/>
            <person name="Ramamoorthy G.K."/>
            <person name="Gryganskyi A."/>
            <person name="Culley D."/>
            <person name="Magnuson J.K."/>
            <person name="James T.Y."/>
            <person name="O'Malley M.A."/>
            <person name="Stajich J.E."/>
            <person name="Spatafora J.W."/>
            <person name="Visel A."/>
            <person name="Grigoriev I.V."/>
        </authorList>
    </citation>
    <scope>NUCLEOTIDE SEQUENCE [LARGE SCALE GENOMIC DNA]</scope>
    <source>
        <strain evidence="2 3">ATCC 12442</strain>
    </source>
</reference>
<dbReference type="EMBL" id="MCFD01000021">
    <property type="protein sequence ID" value="ORX65777.1"/>
    <property type="molecule type" value="Genomic_DNA"/>
</dbReference>
<name>A0A1Y1VWU6_9FUNG</name>
<dbReference type="GeneID" id="63808937"/>
<dbReference type="RefSeq" id="XP_040739870.1">
    <property type="nucleotide sequence ID" value="XM_040892289.1"/>
</dbReference>
<evidence type="ECO:0000256" key="1">
    <source>
        <dbReference type="SAM" id="MobiDB-lite"/>
    </source>
</evidence>
<keyword evidence="3" id="KW-1185">Reference proteome</keyword>
<proteinExistence type="predicted"/>
<dbReference type="AlphaFoldDB" id="A0A1Y1VWU6"/>
<sequence length="180" mass="19399">MALQPHKIVPTGHWQRPNSSDLPMRGVMVIDSRLLDVAAAPKGSEIALGLNHPQRFHRSNNDRLHECEGENTAPLTGEKPSKVANRQSKYGQEESYSIFAGIHVGGPGDFARLVHGEHIVSDALGTFSRTVAVLYERQLTNLCFADATACVGEGPEVALNHHHSDAMDSPVALPHAGKAS</sequence>
<evidence type="ECO:0000313" key="3">
    <source>
        <dbReference type="Proteomes" id="UP000193922"/>
    </source>
</evidence>
<feature type="region of interest" description="Disordered" evidence="1">
    <location>
        <begin position="1"/>
        <end position="20"/>
    </location>
</feature>
<evidence type="ECO:0000313" key="2">
    <source>
        <dbReference type="EMBL" id="ORX65777.1"/>
    </source>
</evidence>
<accession>A0A1Y1VWU6</accession>
<dbReference type="Proteomes" id="UP000193922">
    <property type="component" value="Unassembled WGS sequence"/>
</dbReference>
<comment type="caution">
    <text evidence="2">The sequence shown here is derived from an EMBL/GenBank/DDBJ whole genome shotgun (WGS) entry which is preliminary data.</text>
</comment>
<organism evidence="2 3">
    <name type="scientific">Linderina pennispora</name>
    <dbReference type="NCBI Taxonomy" id="61395"/>
    <lineage>
        <taxon>Eukaryota</taxon>
        <taxon>Fungi</taxon>
        <taxon>Fungi incertae sedis</taxon>
        <taxon>Zoopagomycota</taxon>
        <taxon>Kickxellomycotina</taxon>
        <taxon>Kickxellomycetes</taxon>
        <taxon>Kickxellales</taxon>
        <taxon>Kickxellaceae</taxon>
        <taxon>Linderina</taxon>
    </lineage>
</organism>
<protein>
    <submittedName>
        <fullName evidence="2">Uncharacterized protein</fullName>
    </submittedName>
</protein>